<dbReference type="GO" id="GO:0004252">
    <property type="term" value="F:serine-type endopeptidase activity"/>
    <property type="evidence" value="ECO:0007669"/>
    <property type="project" value="InterPro"/>
</dbReference>
<dbReference type="SUPFAM" id="SSF51306">
    <property type="entry name" value="LexA/Signal peptidase"/>
    <property type="match status" value="1"/>
</dbReference>
<keyword evidence="2" id="KW-0999">Mitochondrion inner membrane</keyword>
<dbReference type="AlphaFoldDB" id="A0A7J6UPR4"/>
<keyword evidence="10" id="KW-1185">Reference proteome</keyword>
<reference evidence="9 10" key="1">
    <citation type="submission" date="2020-04" db="EMBL/GenBank/DDBJ databases">
        <title>Perkinsus olseni comparative genomics.</title>
        <authorList>
            <person name="Bogema D.R."/>
        </authorList>
    </citation>
    <scope>NUCLEOTIDE SEQUENCE [LARGE SCALE GENOMIC DNA]</scope>
    <source>
        <strain evidence="9 10">ATCC PRA-207</strain>
    </source>
</reference>
<dbReference type="PRINTS" id="PR00727">
    <property type="entry name" value="LEADERPTASE"/>
</dbReference>
<evidence type="ECO:0000256" key="1">
    <source>
        <dbReference type="ARBA" id="ARBA00004273"/>
    </source>
</evidence>
<dbReference type="InterPro" id="IPR036286">
    <property type="entry name" value="LexA/Signal_pep-like_sf"/>
</dbReference>
<evidence type="ECO:0000256" key="2">
    <source>
        <dbReference type="ARBA" id="ARBA00022792"/>
    </source>
</evidence>
<comment type="caution">
    <text evidence="9">The sequence shown here is derived from an EMBL/GenBank/DDBJ whole genome shotgun (WGS) entry which is preliminary data.</text>
</comment>
<sequence>MATAVAATTAGGGFKEALLYGWKWIQFAGLLHCTQEYIFDFSTTQGGSMEPSIRSEGCVLFYDKVFPRLKGYSKGDVVIATAPHGGHQICKRIAGVAGDRVPVHRRGKEVYFRIPPGHVWLLGDNPVVDSHSGQWLNASRPYSKGRMTCVKSS</sequence>
<dbReference type="GO" id="GO:0006627">
    <property type="term" value="P:protein processing involved in protein targeting to mitochondrion"/>
    <property type="evidence" value="ECO:0007669"/>
    <property type="project" value="TreeGrafter"/>
</dbReference>
<evidence type="ECO:0000256" key="6">
    <source>
        <dbReference type="ARBA" id="ARBA00038445"/>
    </source>
</evidence>
<protein>
    <recommendedName>
        <fullName evidence="8">Peptidase S26 domain-containing protein</fullName>
    </recommendedName>
</protein>
<dbReference type="InterPro" id="IPR019533">
    <property type="entry name" value="Peptidase_S26"/>
</dbReference>
<evidence type="ECO:0000313" key="10">
    <source>
        <dbReference type="Proteomes" id="UP000553632"/>
    </source>
</evidence>
<dbReference type="PANTHER" id="PTHR12383">
    <property type="entry name" value="PROTEASE FAMILY S26 MITOCHONDRIAL INNER MEMBRANE PROTEASE-RELATED"/>
    <property type="match status" value="1"/>
</dbReference>
<feature type="domain" description="Peptidase S26" evidence="8">
    <location>
        <begin position="27"/>
        <end position="110"/>
    </location>
</feature>
<dbReference type="Proteomes" id="UP000553632">
    <property type="component" value="Unassembled WGS sequence"/>
</dbReference>
<feature type="active site" evidence="7">
    <location>
        <position position="48"/>
    </location>
</feature>
<dbReference type="Pfam" id="PF10502">
    <property type="entry name" value="Peptidase_S26"/>
    <property type="match status" value="1"/>
</dbReference>
<name>A0A7J6UPR4_PEROL</name>
<proteinExistence type="inferred from homology"/>
<evidence type="ECO:0000259" key="8">
    <source>
        <dbReference type="Pfam" id="PF10502"/>
    </source>
</evidence>
<dbReference type="InterPro" id="IPR052064">
    <property type="entry name" value="Mito_IMP1_subunit"/>
</dbReference>
<accession>A0A7J6UPR4</accession>
<organism evidence="9 10">
    <name type="scientific">Perkinsus olseni</name>
    <name type="common">Perkinsus atlanticus</name>
    <dbReference type="NCBI Taxonomy" id="32597"/>
    <lineage>
        <taxon>Eukaryota</taxon>
        <taxon>Sar</taxon>
        <taxon>Alveolata</taxon>
        <taxon>Perkinsozoa</taxon>
        <taxon>Perkinsea</taxon>
        <taxon>Perkinsida</taxon>
        <taxon>Perkinsidae</taxon>
        <taxon>Perkinsus</taxon>
    </lineage>
</organism>
<comment type="similarity">
    <text evidence="6">Belongs to the peptidase S26 family. IMP1 subfamily.</text>
</comment>
<dbReference type="Gene3D" id="2.10.109.10">
    <property type="entry name" value="Umud Fragment, subunit A"/>
    <property type="match status" value="1"/>
</dbReference>
<dbReference type="PANTHER" id="PTHR12383:SF16">
    <property type="entry name" value="MITOCHONDRIAL INNER MEMBRANE PROTEASE SUBUNIT 1"/>
    <property type="match status" value="1"/>
</dbReference>
<dbReference type="GO" id="GO:0042720">
    <property type="term" value="C:mitochondrial inner membrane peptidase complex"/>
    <property type="evidence" value="ECO:0007669"/>
    <property type="project" value="TreeGrafter"/>
</dbReference>
<evidence type="ECO:0000313" key="9">
    <source>
        <dbReference type="EMBL" id="KAF4759299.1"/>
    </source>
</evidence>
<evidence type="ECO:0000256" key="4">
    <source>
        <dbReference type="ARBA" id="ARBA00023128"/>
    </source>
</evidence>
<dbReference type="CDD" id="cd06462">
    <property type="entry name" value="Peptidase_S24_S26"/>
    <property type="match status" value="1"/>
</dbReference>
<evidence type="ECO:0000256" key="3">
    <source>
        <dbReference type="ARBA" id="ARBA00022801"/>
    </source>
</evidence>
<keyword evidence="3" id="KW-0378">Hydrolase</keyword>
<feature type="active site" evidence="7">
    <location>
        <position position="91"/>
    </location>
</feature>
<comment type="subcellular location">
    <subcellularLocation>
        <location evidence="1">Mitochondrion inner membrane</location>
    </subcellularLocation>
</comment>
<keyword evidence="5" id="KW-0472">Membrane</keyword>
<keyword evidence="4" id="KW-0496">Mitochondrion</keyword>
<dbReference type="InterPro" id="IPR000223">
    <property type="entry name" value="Pept_S26A_signal_pept_1"/>
</dbReference>
<evidence type="ECO:0000256" key="5">
    <source>
        <dbReference type="ARBA" id="ARBA00023136"/>
    </source>
</evidence>
<dbReference type="EMBL" id="JABANO010000346">
    <property type="protein sequence ID" value="KAF4759299.1"/>
    <property type="molecule type" value="Genomic_DNA"/>
</dbReference>
<evidence type="ECO:0000256" key="7">
    <source>
        <dbReference type="PIRSR" id="PIRSR600223-1"/>
    </source>
</evidence>
<gene>
    <name evidence="9" type="ORF">FOZ63_010542</name>
</gene>
<dbReference type="GO" id="GO:0006465">
    <property type="term" value="P:signal peptide processing"/>
    <property type="evidence" value="ECO:0007669"/>
    <property type="project" value="InterPro"/>
</dbReference>